<dbReference type="InterPro" id="IPR038434">
    <property type="entry name" value="YARHG_sf"/>
</dbReference>
<accession>A0A9D2TF31</accession>
<comment type="caution">
    <text evidence="3">The sequence shown here is derived from an EMBL/GenBank/DDBJ whole genome shotgun (WGS) entry which is preliminary data.</text>
</comment>
<feature type="compositionally biased region" description="Polar residues" evidence="1">
    <location>
        <begin position="124"/>
        <end position="137"/>
    </location>
</feature>
<name>A0A9D2TF31_9FIRM</name>
<protein>
    <submittedName>
        <fullName evidence="3">YARHG domain-containing protein</fullName>
    </submittedName>
</protein>
<feature type="compositionally biased region" description="Acidic residues" evidence="1">
    <location>
        <begin position="35"/>
        <end position="87"/>
    </location>
</feature>
<reference evidence="3" key="1">
    <citation type="journal article" date="2021" name="PeerJ">
        <title>Extensive microbial diversity within the chicken gut microbiome revealed by metagenomics and culture.</title>
        <authorList>
            <person name="Gilroy R."/>
            <person name="Ravi A."/>
            <person name="Getino M."/>
            <person name="Pursley I."/>
            <person name="Horton D.L."/>
            <person name="Alikhan N.F."/>
            <person name="Baker D."/>
            <person name="Gharbi K."/>
            <person name="Hall N."/>
            <person name="Watson M."/>
            <person name="Adriaenssens E.M."/>
            <person name="Foster-Nyarko E."/>
            <person name="Jarju S."/>
            <person name="Secka A."/>
            <person name="Antonio M."/>
            <person name="Oren A."/>
            <person name="Chaudhuri R.R."/>
            <person name="La Ragione R."/>
            <person name="Hildebrand F."/>
            <person name="Pallen M.J."/>
        </authorList>
    </citation>
    <scope>NUCLEOTIDE SEQUENCE</scope>
    <source>
        <strain evidence="3">CHK198-12963</strain>
    </source>
</reference>
<evidence type="ECO:0000313" key="4">
    <source>
        <dbReference type="Proteomes" id="UP000823863"/>
    </source>
</evidence>
<reference evidence="3" key="2">
    <citation type="submission" date="2021-04" db="EMBL/GenBank/DDBJ databases">
        <authorList>
            <person name="Gilroy R."/>
        </authorList>
    </citation>
    <scope>NUCLEOTIDE SEQUENCE</scope>
    <source>
        <strain evidence="3">CHK198-12963</strain>
    </source>
</reference>
<dbReference type="AlphaFoldDB" id="A0A9D2TF31"/>
<dbReference type="InterPro" id="IPR025582">
    <property type="entry name" value="YARHG_dom"/>
</dbReference>
<feature type="compositionally biased region" description="Polar residues" evidence="1">
    <location>
        <begin position="144"/>
        <end position="155"/>
    </location>
</feature>
<proteinExistence type="predicted"/>
<sequence length="249" mass="26692">MLLVLMLILLLAVAGGGGFITYRFLTGGAQSGGPSDEDNIEETDQDEEDNEDESEEESSEEETETSGEGETESEDEGSIWEMFEEESSQSQTAAATEAASLPSETTTAWGNNPAGTTAAWGNNPAGTTAAWGNNPSGTAAAWETNPSVNSGVSAQGSGGYILPDSSSRQLTESDLLGLTSEQLRIARNEIYARHGRKFQDEELQAYFDSQPWYNGTIEPAQFDDMSLLSQLERSNLEVIKKREAVVNGG</sequence>
<gene>
    <name evidence="3" type="ORF">H9931_12800</name>
</gene>
<dbReference type="Proteomes" id="UP000823863">
    <property type="component" value="Unassembled WGS sequence"/>
</dbReference>
<organism evidence="3 4">
    <name type="scientific">Candidatus Enterocloster excrementigallinarum</name>
    <dbReference type="NCBI Taxonomy" id="2838558"/>
    <lineage>
        <taxon>Bacteria</taxon>
        <taxon>Bacillati</taxon>
        <taxon>Bacillota</taxon>
        <taxon>Clostridia</taxon>
        <taxon>Lachnospirales</taxon>
        <taxon>Lachnospiraceae</taxon>
        <taxon>Enterocloster</taxon>
    </lineage>
</organism>
<dbReference type="Pfam" id="PF13308">
    <property type="entry name" value="YARHG"/>
    <property type="match status" value="1"/>
</dbReference>
<feature type="region of interest" description="Disordered" evidence="1">
    <location>
        <begin position="28"/>
        <end position="166"/>
    </location>
</feature>
<evidence type="ECO:0000259" key="2">
    <source>
        <dbReference type="SMART" id="SM01324"/>
    </source>
</evidence>
<evidence type="ECO:0000313" key="3">
    <source>
        <dbReference type="EMBL" id="HJC67569.1"/>
    </source>
</evidence>
<evidence type="ECO:0000256" key="1">
    <source>
        <dbReference type="SAM" id="MobiDB-lite"/>
    </source>
</evidence>
<dbReference type="Gene3D" id="1.20.58.1690">
    <property type="match status" value="1"/>
</dbReference>
<dbReference type="EMBL" id="DWWB01000077">
    <property type="protein sequence ID" value="HJC67569.1"/>
    <property type="molecule type" value="Genomic_DNA"/>
</dbReference>
<dbReference type="SMART" id="SM01324">
    <property type="entry name" value="YARHG"/>
    <property type="match status" value="1"/>
</dbReference>
<feature type="compositionally biased region" description="Low complexity" evidence="1">
    <location>
        <begin position="88"/>
        <end position="108"/>
    </location>
</feature>
<feature type="domain" description="YARHG" evidence="2">
    <location>
        <begin position="158"/>
        <end position="244"/>
    </location>
</feature>